<evidence type="ECO:0000313" key="1">
    <source>
        <dbReference type="EMBL" id="JAH43646.1"/>
    </source>
</evidence>
<accession>A0A0E9SQQ9</accession>
<dbReference type="EMBL" id="GBXM01064931">
    <property type="protein sequence ID" value="JAH43646.1"/>
    <property type="molecule type" value="Transcribed_RNA"/>
</dbReference>
<reference evidence="1" key="2">
    <citation type="journal article" date="2015" name="Fish Shellfish Immunol.">
        <title>Early steps in the European eel (Anguilla anguilla)-Vibrio vulnificus interaction in the gills: Role of the RtxA13 toxin.</title>
        <authorList>
            <person name="Callol A."/>
            <person name="Pajuelo D."/>
            <person name="Ebbesson L."/>
            <person name="Teles M."/>
            <person name="MacKenzie S."/>
            <person name="Amaro C."/>
        </authorList>
    </citation>
    <scope>NUCLEOTIDE SEQUENCE</scope>
</reference>
<dbReference type="AlphaFoldDB" id="A0A0E9SQQ9"/>
<proteinExistence type="predicted"/>
<name>A0A0E9SQQ9_ANGAN</name>
<sequence length="74" mass="8620">MSFFASAELPRVAHSTLFPNVNHTSLTNNMPNILGLEGWYPPPFKIYSISLVLHYLRYPFYQYQTHSILIYVKA</sequence>
<organism evidence="1">
    <name type="scientific">Anguilla anguilla</name>
    <name type="common">European freshwater eel</name>
    <name type="synonym">Muraena anguilla</name>
    <dbReference type="NCBI Taxonomy" id="7936"/>
    <lineage>
        <taxon>Eukaryota</taxon>
        <taxon>Metazoa</taxon>
        <taxon>Chordata</taxon>
        <taxon>Craniata</taxon>
        <taxon>Vertebrata</taxon>
        <taxon>Euteleostomi</taxon>
        <taxon>Actinopterygii</taxon>
        <taxon>Neopterygii</taxon>
        <taxon>Teleostei</taxon>
        <taxon>Anguilliformes</taxon>
        <taxon>Anguillidae</taxon>
        <taxon>Anguilla</taxon>
    </lineage>
</organism>
<protein>
    <submittedName>
        <fullName evidence="1">Uncharacterized protein</fullName>
    </submittedName>
</protein>
<reference evidence="1" key="1">
    <citation type="submission" date="2014-11" db="EMBL/GenBank/DDBJ databases">
        <authorList>
            <person name="Amaro Gonzalez C."/>
        </authorList>
    </citation>
    <scope>NUCLEOTIDE SEQUENCE</scope>
</reference>